<accession>A0A6J7X0T3</accession>
<sequence>MSLDVDLMLVQPVSVYEGNITHNLGKMAEQVKIPYMAGTVTLYTILWRPEELQFTKAKEIADLLDEGWNILLSDPEHYRKFNPENGWGSYEGLCDFVYKYRNACWDSPDAELRVSR</sequence>
<name>A0A6J7X0T3_9CAUD</name>
<proteinExistence type="predicted"/>
<evidence type="ECO:0000313" key="1">
    <source>
        <dbReference type="EMBL" id="CAB5220853.1"/>
    </source>
</evidence>
<protein>
    <submittedName>
        <fullName evidence="1">Uncharacterized protein</fullName>
    </submittedName>
</protein>
<gene>
    <name evidence="1" type="ORF">UFOVP240_46</name>
</gene>
<reference evidence="1" key="1">
    <citation type="submission" date="2020-05" db="EMBL/GenBank/DDBJ databases">
        <authorList>
            <person name="Chiriac C."/>
            <person name="Salcher M."/>
            <person name="Ghai R."/>
            <person name="Kavagutti S V."/>
        </authorList>
    </citation>
    <scope>NUCLEOTIDE SEQUENCE</scope>
</reference>
<organism evidence="1">
    <name type="scientific">uncultured Caudovirales phage</name>
    <dbReference type="NCBI Taxonomy" id="2100421"/>
    <lineage>
        <taxon>Viruses</taxon>
        <taxon>Duplodnaviria</taxon>
        <taxon>Heunggongvirae</taxon>
        <taxon>Uroviricota</taxon>
        <taxon>Caudoviricetes</taxon>
        <taxon>Peduoviridae</taxon>
        <taxon>Maltschvirus</taxon>
        <taxon>Maltschvirus maltsch</taxon>
    </lineage>
</organism>
<dbReference type="EMBL" id="LR798293">
    <property type="protein sequence ID" value="CAB5220853.1"/>
    <property type="molecule type" value="Genomic_DNA"/>
</dbReference>